<gene>
    <name evidence="2" type="ORF">FCI23_17745</name>
</gene>
<dbReference type="Proteomes" id="UP000305778">
    <property type="component" value="Unassembled WGS sequence"/>
</dbReference>
<dbReference type="GO" id="GO:0016787">
    <property type="term" value="F:hydrolase activity"/>
    <property type="evidence" value="ECO:0007669"/>
    <property type="project" value="UniProtKB-KW"/>
</dbReference>
<reference evidence="2 3" key="1">
    <citation type="submission" date="2019-04" db="EMBL/GenBank/DDBJ databases">
        <title>Streptomyces oryziradicis sp. nov., a novel actinomycete isolated from rhizosphere soil of rice (Oryza sativa L.).</title>
        <authorList>
            <person name="Li C."/>
        </authorList>
    </citation>
    <scope>NUCLEOTIDE SEQUENCE [LARGE SCALE GENOMIC DNA]</scope>
    <source>
        <strain evidence="2 3">NEAU-C40</strain>
    </source>
</reference>
<keyword evidence="3" id="KW-1185">Reference proteome</keyword>
<sequence>MPTNTASTASTASTSTSRTVDLAGGLALTIEEYGVNSDGSAVLLLHGGAGPRTMAGLATALSEHVYAIVPTHPGFDGTLRPEWADSVADLAVAYLDLLDTLDLTGVMVIGNSLGGWIAAEMALRDTRGRIGALTLLNAVGIHAHMKKNAVVDPRTLAPAEVSKLSFANAAFRPDFSSFSDEQRAAAAANQKTMAIYGGDAFTHDPKLRGRLHRVTVPVLVAWGEQDGIAPLTYGRGYADSFPNGHFAPIPEAGHFPHIEQMGRTLGAIGAFVDTVMKPDEAA</sequence>
<dbReference type="InterPro" id="IPR000073">
    <property type="entry name" value="AB_hydrolase_1"/>
</dbReference>
<dbReference type="PANTHER" id="PTHR43689">
    <property type="entry name" value="HYDROLASE"/>
    <property type="match status" value="1"/>
</dbReference>
<evidence type="ECO:0000313" key="3">
    <source>
        <dbReference type="Proteomes" id="UP000305778"/>
    </source>
</evidence>
<protein>
    <submittedName>
        <fullName evidence="2">Alpha/beta hydrolase</fullName>
    </submittedName>
</protein>
<dbReference type="PRINTS" id="PR00111">
    <property type="entry name" value="ABHYDROLASE"/>
</dbReference>
<accession>A0A4U0SKE6</accession>
<dbReference type="AlphaFoldDB" id="A0A4U0SKE6"/>
<evidence type="ECO:0000313" key="2">
    <source>
        <dbReference type="EMBL" id="TKA10294.1"/>
    </source>
</evidence>
<name>A0A4U0SKE6_9ACTN</name>
<comment type="caution">
    <text evidence="2">The sequence shown here is derived from an EMBL/GenBank/DDBJ whole genome shotgun (WGS) entry which is preliminary data.</text>
</comment>
<keyword evidence="2" id="KW-0378">Hydrolase</keyword>
<proteinExistence type="predicted"/>
<evidence type="ECO:0000259" key="1">
    <source>
        <dbReference type="Pfam" id="PF12697"/>
    </source>
</evidence>
<dbReference type="OrthoDB" id="3249793at2"/>
<dbReference type="Pfam" id="PF12697">
    <property type="entry name" value="Abhydrolase_6"/>
    <property type="match status" value="1"/>
</dbReference>
<dbReference type="EMBL" id="SUMC01000015">
    <property type="protein sequence ID" value="TKA10294.1"/>
    <property type="molecule type" value="Genomic_DNA"/>
</dbReference>
<feature type="domain" description="AB hydrolase-1" evidence="1">
    <location>
        <begin position="42"/>
        <end position="263"/>
    </location>
</feature>
<dbReference type="InterPro" id="IPR029058">
    <property type="entry name" value="AB_hydrolase_fold"/>
</dbReference>
<dbReference type="Gene3D" id="3.40.50.1820">
    <property type="entry name" value="alpha/beta hydrolase"/>
    <property type="match status" value="1"/>
</dbReference>
<dbReference type="RefSeq" id="WP_136724871.1">
    <property type="nucleotide sequence ID" value="NZ_SUMC01000015.1"/>
</dbReference>
<dbReference type="PANTHER" id="PTHR43689:SF8">
    <property type="entry name" value="ALPHA_BETA-HYDROLASES SUPERFAMILY PROTEIN"/>
    <property type="match status" value="1"/>
</dbReference>
<dbReference type="SUPFAM" id="SSF53474">
    <property type="entry name" value="alpha/beta-Hydrolases"/>
    <property type="match status" value="1"/>
</dbReference>
<organism evidence="2 3">
    <name type="scientific">Actinacidiphila oryziradicis</name>
    <dbReference type="NCBI Taxonomy" id="2571141"/>
    <lineage>
        <taxon>Bacteria</taxon>
        <taxon>Bacillati</taxon>
        <taxon>Actinomycetota</taxon>
        <taxon>Actinomycetes</taxon>
        <taxon>Kitasatosporales</taxon>
        <taxon>Streptomycetaceae</taxon>
        <taxon>Actinacidiphila</taxon>
    </lineage>
</organism>